<dbReference type="InterPro" id="IPR016024">
    <property type="entry name" value="ARM-type_fold"/>
</dbReference>
<dbReference type="Proteomes" id="UP000054270">
    <property type="component" value="Unassembled WGS sequence"/>
</dbReference>
<feature type="domain" description="Importin N-terminal" evidence="1">
    <location>
        <begin position="26"/>
        <end position="93"/>
    </location>
</feature>
<evidence type="ECO:0000313" key="3">
    <source>
        <dbReference type="Proteomes" id="UP000054270"/>
    </source>
</evidence>
<dbReference type="InterPro" id="IPR051345">
    <property type="entry name" value="Importin_beta-like_NTR"/>
</dbReference>
<dbReference type="GO" id="GO:0031267">
    <property type="term" value="F:small GTPase binding"/>
    <property type="evidence" value="ECO:0007669"/>
    <property type="project" value="InterPro"/>
</dbReference>
<dbReference type="InterPro" id="IPR011989">
    <property type="entry name" value="ARM-like"/>
</dbReference>
<keyword evidence="3" id="KW-1185">Reference proteome</keyword>
<dbReference type="Gene3D" id="1.25.10.10">
    <property type="entry name" value="Leucine-rich Repeat Variant"/>
    <property type="match status" value="1"/>
</dbReference>
<dbReference type="GO" id="GO:0005737">
    <property type="term" value="C:cytoplasm"/>
    <property type="evidence" value="ECO:0007669"/>
    <property type="project" value="TreeGrafter"/>
</dbReference>
<dbReference type="SMART" id="SM00913">
    <property type="entry name" value="IBN_N"/>
    <property type="match status" value="1"/>
</dbReference>
<dbReference type="GO" id="GO:0006606">
    <property type="term" value="P:protein import into nucleus"/>
    <property type="evidence" value="ECO:0007669"/>
    <property type="project" value="TreeGrafter"/>
</dbReference>
<sequence length="928" mass="102951">MAAIQALLAALDVFSRAPDKTSLERANSWLQDFQHSPEAWATCNVLLLSPEAPSAAKIFAAQTFRTKVTYDLHQVDQANVLPLRDTLLTALEAYKAGPRTIILQLSLAIAGLALQLPSWENPVQDLITSFGQNPATVPTLLQFLTVLPDEITSNTRIPVSDNEYRERSTAILTANAPKVLELLAMYINANGVTAAVQAQVFSCLYSWLVAGEIGVSALAETPLFAYAFEALAVDKLFDTAVDVICQIIHETQEIDDNMAAIQLIVPRVIALRSRLVEDHDDVDKIKGYARIFSEAGETYRFLLLQHTETFFPLVEAIGECSAYPDLDIVPITFPFWMRLAQNLGKRSSVSPLFIEAYKTLMTVVINHLHFPPDDNPMTGQEADNFRSFRHVMGDTLKDCCFVLRTETCLLAAYQLITNALARGSEVSWQEIEAPLFAMRSMGAEIDPDDNSAVPKIIDLIPSLPTHPRVRYAALLIISRYSEWINAHPDYIRPQLGYISAGFQDSDAEVCAAAGQALKYVCQDCKQHLTNFLPTLHSFLTNTGTKLVQDDRRQVYEAIAYVISAMPMNSAAESLKTFALDILAQVHAVSSKPTPLTKVEIEEIGNGLENLEVMLHVIQGYGEDLPPACQHTCSEAWAVFDAFLSNYGLNYDLAERTTRVLRRGIDLFSKTALPVAPSVIARMSVAFEATGYPSFLWIAGKIIGRYGNDSNPALKSAIKEIFERSTSKVVSLLHIKTPGEIPDILEDYIQMLLQFVTLMPETLFTSTAFPLAFRCAMTGLTVVHSDIIFASLDFFRSILTHDCMEPVTAATPSKFAVWSSSVRDAMSKEGFQFVGCILNGLVGEFPEDAAATVVSIFRALVHMWPNQLLTWLPPVLEQLPVTSVPNETKTQFLQEVTVAINTRQHDKVKYAILAFDRASRKARDRRRKI</sequence>
<organism evidence="2 3">
    <name type="scientific">Hypholoma sublateritium (strain FD-334 SS-4)</name>
    <dbReference type="NCBI Taxonomy" id="945553"/>
    <lineage>
        <taxon>Eukaryota</taxon>
        <taxon>Fungi</taxon>
        <taxon>Dikarya</taxon>
        <taxon>Basidiomycota</taxon>
        <taxon>Agaricomycotina</taxon>
        <taxon>Agaricomycetes</taxon>
        <taxon>Agaricomycetidae</taxon>
        <taxon>Agaricales</taxon>
        <taxon>Agaricineae</taxon>
        <taxon>Strophariaceae</taxon>
        <taxon>Hypholoma</taxon>
    </lineage>
</organism>
<dbReference type="Pfam" id="PF24139">
    <property type="entry name" value="TPR_TNPO3_IPO13_4th"/>
    <property type="match status" value="1"/>
</dbReference>
<dbReference type="PANTHER" id="PTHR12363:SF53">
    <property type="entry name" value="MRNA TRANSPORT REGULATOR MTR10"/>
    <property type="match status" value="1"/>
</dbReference>
<dbReference type="PROSITE" id="PS50166">
    <property type="entry name" value="IMPORTIN_B_NT"/>
    <property type="match status" value="1"/>
</dbReference>
<evidence type="ECO:0000313" key="2">
    <source>
        <dbReference type="EMBL" id="KJA26063.1"/>
    </source>
</evidence>
<dbReference type="InterPro" id="IPR001494">
    <property type="entry name" value="Importin-beta_N"/>
</dbReference>
<dbReference type="Pfam" id="PF03810">
    <property type="entry name" value="IBN_N"/>
    <property type="match status" value="1"/>
</dbReference>
<dbReference type="STRING" id="945553.A0A0D2MQ17"/>
<accession>A0A0D2MQ17</accession>
<protein>
    <recommendedName>
        <fullName evidence="1">Importin N-terminal domain-containing protein</fullName>
    </recommendedName>
</protein>
<evidence type="ECO:0000259" key="1">
    <source>
        <dbReference type="PROSITE" id="PS50166"/>
    </source>
</evidence>
<reference evidence="3" key="1">
    <citation type="submission" date="2014-04" db="EMBL/GenBank/DDBJ databases">
        <title>Evolutionary Origins and Diversification of the Mycorrhizal Mutualists.</title>
        <authorList>
            <consortium name="DOE Joint Genome Institute"/>
            <consortium name="Mycorrhizal Genomics Consortium"/>
            <person name="Kohler A."/>
            <person name="Kuo A."/>
            <person name="Nagy L.G."/>
            <person name="Floudas D."/>
            <person name="Copeland A."/>
            <person name="Barry K.W."/>
            <person name="Cichocki N."/>
            <person name="Veneault-Fourrey C."/>
            <person name="LaButti K."/>
            <person name="Lindquist E.A."/>
            <person name="Lipzen A."/>
            <person name="Lundell T."/>
            <person name="Morin E."/>
            <person name="Murat C."/>
            <person name="Riley R."/>
            <person name="Ohm R."/>
            <person name="Sun H."/>
            <person name="Tunlid A."/>
            <person name="Henrissat B."/>
            <person name="Grigoriev I.V."/>
            <person name="Hibbett D.S."/>
            <person name="Martin F."/>
        </authorList>
    </citation>
    <scope>NUCLEOTIDE SEQUENCE [LARGE SCALE GENOMIC DNA]</scope>
    <source>
        <strain evidence="3">FD-334 SS-4</strain>
    </source>
</reference>
<dbReference type="Pfam" id="PF24140">
    <property type="entry name" value="TPR_TNPO3_IPO13_3rd"/>
    <property type="match status" value="1"/>
</dbReference>
<dbReference type="EMBL" id="KN817529">
    <property type="protein sequence ID" value="KJA26063.1"/>
    <property type="molecule type" value="Genomic_DNA"/>
</dbReference>
<dbReference type="OrthoDB" id="435593at2759"/>
<dbReference type="InterPro" id="IPR058537">
    <property type="entry name" value="TPR_TNPO3_IPO13_4th"/>
</dbReference>
<proteinExistence type="predicted"/>
<dbReference type="OMA" id="LECITSW"/>
<dbReference type="InterPro" id="IPR057942">
    <property type="entry name" value="TPR_TNPO3_IPO13_3rd"/>
</dbReference>
<dbReference type="AlphaFoldDB" id="A0A0D2MQ17"/>
<dbReference type="PANTHER" id="PTHR12363">
    <property type="entry name" value="TRANSPORTIN 3 AND IMPORTIN 13"/>
    <property type="match status" value="1"/>
</dbReference>
<dbReference type="InterPro" id="IPR013598">
    <property type="entry name" value="Exportin-1/Importin-b-like"/>
</dbReference>
<dbReference type="Pfam" id="PF08389">
    <property type="entry name" value="Xpo1"/>
    <property type="match status" value="1"/>
</dbReference>
<dbReference type="Pfam" id="PF24138">
    <property type="entry name" value="TPR_TNPO3_IPO13_2nd"/>
    <property type="match status" value="1"/>
</dbReference>
<name>A0A0D2MQ17_HYPSF</name>
<dbReference type="SUPFAM" id="SSF48371">
    <property type="entry name" value="ARM repeat"/>
    <property type="match status" value="1"/>
</dbReference>
<dbReference type="InterPro" id="IPR057941">
    <property type="entry name" value="TPR_TNPO3_IPO13_2nd"/>
</dbReference>
<gene>
    <name evidence="2" type="ORF">HYPSUDRAFT_36925</name>
</gene>